<evidence type="ECO:0000313" key="2">
    <source>
        <dbReference type="Proteomes" id="UP000887574"/>
    </source>
</evidence>
<sequence length="393" mass="43408">MPENFESHESSRWSERKESPAFRNRSHEGVSLLPGHPTENLDGEESGFLSRQNSIQESVFEDPVHNFSNSENHGVSHLPSHPTEISHPEAASPMLSHQNSLTANHGAGPLPRSHSFSAQKQGGTSNTSSEISKGGFYTPKASGHGPHPDHGKPGAKTGVAAPQTADTHNAKKELLNIQANLILHTLNLLEMYRIRIMANLEQRMAEITKHKIIFEKVPKECQKAEQKPTDENHNMCAMFYLITVALTDIKVDEHSISVAIVDKQNHKWLTNTVHKLNALHANEIKHKDKMGIKKDKNLTALVKGLKARRSMQTELTRGSNESVASDAVKVENKVLVSNASKSKVYQQEARQAAIVIKNASQSVNFSLYGEYSNTASIKNDKWANNSEQGCCQG</sequence>
<dbReference type="Proteomes" id="UP000887574">
    <property type="component" value="Unplaced"/>
</dbReference>
<feature type="compositionally biased region" description="Polar residues" evidence="1">
    <location>
        <begin position="114"/>
        <end position="131"/>
    </location>
</feature>
<keyword evidence="2" id="KW-1185">Reference proteome</keyword>
<accession>A0A915ERM9</accession>
<dbReference type="AlphaFoldDB" id="A0A915ERM9"/>
<evidence type="ECO:0000256" key="1">
    <source>
        <dbReference type="SAM" id="MobiDB-lite"/>
    </source>
</evidence>
<evidence type="ECO:0000313" key="3">
    <source>
        <dbReference type="WBParaSite" id="jg9712"/>
    </source>
</evidence>
<organism evidence="2 3">
    <name type="scientific">Ditylenchus dipsaci</name>
    <dbReference type="NCBI Taxonomy" id="166011"/>
    <lineage>
        <taxon>Eukaryota</taxon>
        <taxon>Metazoa</taxon>
        <taxon>Ecdysozoa</taxon>
        <taxon>Nematoda</taxon>
        <taxon>Chromadorea</taxon>
        <taxon>Rhabditida</taxon>
        <taxon>Tylenchina</taxon>
        <taxon>Tylenchomorpha</taxon>
        <taxon>Sphaerularioidea</taxon>
        <taxon>Anguinidae</taxon>
        <taxon>Anguininae</taxon>
        <taxon>Ditylenchus</taxon>
    </lineage>
</organism>
<reference evidence="3" key="1">
    <citation type="submission" date="2022-11" db="UniProtKB">
        <authorList>
            <consortium name="WormBaseParasite"/>
        </authorList>
    </citation>
    <scope>IDENTIFICATION</scope>
</reference>
<feature type="region of interest" description="Disordered" evidence="1">
    <location>
        <begin position="64"/>
        <end position="161"/>
    </location>
</feature>
<proteinExistence type="predicted"/>
<feature type="compositionally biased region" description="Basic and acidic residues" evidence="1">
    <location>
        <begin position="1"/>
        <end position="28"/>
    </location>
</feature>
<name>A0A915ERM9_9BILA</name>
<protein>
    <submittedName>
        <fullName evidence="3">Uncharacterized protein</fullName>
    </submittedName>
</protein>
<feature type="region of interest" description="Disordered" evidence="1">
    <location>
        <begin position="1"/>
        <end position="50"/>
    </location>
</feature>
<dbReference type="WBParaSite" id="jg9712">
    <property type="protein sequence ID" value="jg9712"/>
    <property type="gene ID" value="jg9712"/>
</dbReference>